<accession>A0A850QAR6</accession>
<dbReference type="AlphaFoldDB" id="A0A850QAR6"/>
<protein>
    <submittedName>
        <fullName evidence="2">DUF3108 domain-containing protein</fullName>
    </submittedName>
</protein>
<feature type="region of interest" description="Disordered" evidence="1">
    <location>
        <begin position="101"/>
        <end position="146"/>
    </location>
</feature>
<name>A0A850QAR6_9BURK</name>
<dbReference type="RefSeq" id="WP_176801661.1">
    <property type="nucleotide sequence ID" value="NZ_JABXYJ010000001.1"/>
</dbReference>
<feature type="region of interest" description="Disordered" evidence="1">
    <location>
        <begin position="169"/>
        <end position="210"/>
    </location>
</feature>
<comment type="caution">
    <text evidence="2">The sequence shown here is derived from an EMBL/GenBank/DDBJ whole genome shotgun (WGS) entry which is preliminary data.</text>
</comment>
<feature type="compositionally biased region" description="Low complexity" evidence="1">
    <location>
        <begin position="174"/>
        <end position="204"/>
    </location>
</feature>
<keyword evidence="3" id="KW-1185">Reference proteome</keyword>
<evidence type="ECO:0000313" key="3">
    <source>
        <dbReference type="Proteomes" id="UP000588051"/>
    </source>
</evidence>
<gene>
    <name evidence="2" type="ORF">HV832_00855</name>
</gene>
<reference evidence="2 3" key="1">
    <citation type="submission" date="2020-06" db="EMBL/GenBank/DDBJ databases">
        <authorList>
            <person name="Qiu C."/>
            <person name="Liu Z."/>
        </authorList>
    </citation>
    <scope>NUCLEOTIDE SEQUENCE [LARGE SCALE GENOMIC DNA]</scope>
    <source>
        <strain evidence="2 3">EM 1</strain>
    </source>
</reference>
<proteinExistence type="predicted"/>
<dbReference type="Pfam" id="PF11306">
    <property type="entry name" value="DUF3108"/>
    <property type="match status" value="1"/>
</dbReference>
<sequence length="428" mass="46266">MSAVAGVRHCTPVAGNRFFLPVSAASHDCVYTDAMTTPALQIAHRHTIRPASARIPAYRYLLFAGLALLLHAGVWKWAEVPLLKTVPAPLTPREMQVRLKTAPPATSPAAVRPAPAAVSKTTTKTVASVVRRPSRPSLETSALQNGEPAAAPVATLLQELPAAAIAMPDVTDNPADTSSAKAAPDSASTAPAANVPTPLTELSTLPPPSGTMQMKVIRTTPDRNPVYGIGEIKWTVQDQQYQMQVSASLDLLLTSLNLYTLRSEGSIGEHGIQPRIMSETRRGRSETATHFDYNSLTVIFSATTKTATLENGAQDRASIFMQLAGLGLAAENQFQTGKQLTVQVAEDREANQFTFVITGQEEVTTPLGKLMTWHVIRPPRPGFYNSILELWFAPAMHWYPVQIRNTETNGAVTTQTATRIHFTTTESK</sequence>
<dbReference type="Proteomes" id="UP000588051">
    <property type="component" value="Unassembled WGS sequence"/>
</dbReference>
<dbReference type="EMBL" id="JABXYJ010000001">
    <property type="protein sequence ID" value="NVO76379.1"/>
    <property type="molecule type" value="Genomic_DNA"/>
</dbReference>
<dbReference type="InterPro" id="IPR021457">
    <property type="entry name" value="DUF3108"/>
</dbReference>
<feature type="compositionally biased region" description="Low complexity" evidence="1">
    <location>
        <begin position="101"/>
        <end position="130"/>
    </location>
</feature>
<evidence type="ECO:0000256" key="1">
    <source>
        <dbReference type="SAM" id="MobiDB-lite"/>
    </source>
</evidence>
<organism evidence="2 3">
    <name type="scientific">Undibacterium oligocarboniphilum</name>
    <dbReference type="NCBI Taxonomy" id="666702"/>
    <lineage>
        <taxon>Bacteria</taxon>
        <taxon>Pseudomonadati</taxon>
        <taxon>Pseudomonadota</taxon>
        <taxon>Betaproteobacteria</taxon>
        <taxon>Burkholderiales</taxon>
        <taxon>Oxalobacteraceae</taxon>
        <taxon>Undibacterium</taxon>
    </lineage>
</organism>
<evidence type="ECO:0000313" key="2">
    <source>
        <dbReference type="EMBL" id="NVO76379.1"/>
    </source>
</evidence>